<dbReference type="GO" id="GO:0004061">
    <property type="term" value="F:arylformamidase activity"/>
    <property type="evidence" value="ECO:0007669"/>
    <property type="project" value="TreeGrafter"/>
</dbReference>
<dbReference type="Gene3D" id="3.40.50.1820">
    <property type="entry name" value="alpha/beta hydrolase"/>
    <property type="match status" value="1"/>
</dbReference>
<accession>A0A9X0CKV5</accession>
<dbReference type="InterPro" id="IPR013094">
    <property type="entry name" value="AB_hydrolase_3"/>
</dbReference>
<keyword evidence="4" id="KW-1185">Reference proteome</keyword>
<feature type="domain" description="Alpha/beta hydrolase fold-3" evidence="2">
    <location>
        <begin position="85"/>
        <end position="272"/>
    </location>
</feature>
<evidence type="ECO:0000313" key="4">
    <source>
        <dbReference type="Proteomes" id="UP001163046"/>
    </source>
</evidence>
<sequence>MDAHQSKEWFDLHYTPSKWSKRMATDMVVGHHVKVCTEYSETTRKSSHGELSIRYGETKAKMDIFYPMMTNNNSAAAYNSAKPVLLFVHGGYWQEGSRKMHSFVSNAWTKAGCVAAIVGYTLAPEASLEQMVAEIQAAVKFVANRFPKSKLFLCGHSAGAHLCAMMMVADWSKDPSILQAIHGMFLISGVFDVVPCVNSCVNDVMKLDEESAARVSPHRILMKTSPKIFCPVLVAVEEHGSPEFTRQSKEFLEFLKSHGVPSSFLELPGVDHFDIIENLVNPEDCLCKEMLKVVQEEQANNKKK</sequence>
<keyword evidence="1" id="KW-0378">Hydrolase</keyword>
<evidence type="ECO:0000256" key="1">
    <source>
        <dbReference type="ARBA" id="ARBA00022801"/>
    </source>
</evidence>
<dbReference type="PANTHER" id="PTHR48081:SF33">
    <property type="entry name" value="KYNURENINE FORMAMIDASE"/>
    <property type="match status" value="1"/>
</dbReference>
<reference evidence="3" key="1">
    <citation type="submission" date="2023-01" db="EMBL/GenBank/DDBJ databases">
        <title>Genome assembly of the deep-sea coral Lophelia pertusa.</title>
        <authorList>
            <person name="Herrera S."/>
            <person name="Cordes E."/>
        </authorList>
    </citation>
    <scope>NUCLEOTIDE SEQUENCE</scope>
    <source>
        <strain evidence="3">USNM1676648</strain>
        <tissue evidence="3">Polyp</tissue>
    </source>
</reference>
<dbReference type="PANTHER" id="PTHR48081">
    <property type="entry name" value="AB HYDROLASE SUPERFAMILY PROTEIN C4A8.06C"/>
    <property type="match status" value="1"/>
</dbReference>
<dbReference type="AlphaFoldDB" id="A0A9X0CKV5"/>
<name>A0A9X0CKV5_9CNID</name>
<evidence type="ECO:0000313" key="3">
    <source>
        <dbReference type="EMBL" id="KAJ7357467.1"/>
    </source>
</evidence>
<dbReference type="SUPFAM" id="SSF53474">
    <property type="entry name" value="alpha/beta-Hydrolases"/>
    <property type="match status" value="1"/>
</dbReference>
<dbReference type="InterPro" id="IPR050300">
    <property type="entry name" value="GDXG_lipolytic_enzyme"/>
</dbReference>
<dbReference type="EMBL" id="MU827321">
    <property type="protein sequence ID" value="KAJ7357467.1"/>
    <property type="molecule type" value="Genomic_DNA"/>
</dbReference>
<evidence type="ECO:0000259" key="2">
    <source>
        <dbReference type="Pfam" id="PF07859"/>
    </source>
</evidence>
<gene>
    <name evidence="3" type="ORF">OS493_024983</name>
</gene>
<dbReference type="OrthoDB" id="433474at2759"/>
<dbReference type="Proteomes" id="UP001163046">
    <property type="component" value="Unassembled WGS sequence"/>
</dbReference>
<comment type="caution">
    <text evidence="3">The sequence shown here is derived from an EMBL/GenBank/DDBJ whole genome shotgun (WGS) entry which is preliminary data.</text>
</comment>
<proteinExistence type="predicted"/>
<organism evidence="3 4">
    <name type="scientific">Desmophyllum pertusum</name>
    <dbReference type="NCBI Taxonomy" id="174260"/>
    <lineage>
        <taxon>Eukaryota</taxon>
        <taxon>Metazoa</taxon>
        <taxon>Cnidaria</taxon>
        <taxon>Anthozoa</taxon>
        <taxon>Hexacorallia</taxon>
        <taxon>Scleractinia</taxon>
        <taxon>Caryophylliina</taxon>
        <taxon>Caryophylliidae</taxon>
        <taxon>Desmophyllum</taxon>
    </lineage>
</organism>
<protein>
    <recommendedName>
        <fullName evidence="2">Alpha/beta hydrolase fold-3 domain-containing protein</fullName>
    </recommendedName>
</protein>
<dbReference type="InterPro" id="IPR029058">
    <property type="entry name" value="AB_hydrolase_fold"/>
</dbReference>
<dbReference type="Pfam" id="PF07859">
    <property type="entry name" value="Abhydrolase_3"/>
    <property type="match status" value="1"/>
</dbReference>